<dbReference type="KEGG" id="emi:Emin_1253"/>
<organism evidence="15 16">
    <name type="scientific">Elusimicrobium minutum (strain Pei191)</name>
    <dbReference type="NCBI Taxonomy" id="445932"/>
    <lineage>
        <taxon>Bacteria</taxon>
        <taxon>Pseudomonadati</taxon>
        <taxon>Elusimicrobiota</taxon>
        <taxon>Elusimicrobia</taxon>
        <taxon>Elusimicrobiales</taxon>
        <taxon>Elusimicrobiaceae</taxon>
        <taxon>Elusimicrobium</taxon>
    </lineage>
</organism>
<reference evidence="15 16" key="1">
    <citation type="journal article" date="2009" name="Appl. Environ. Microbiol.">
        <title>Genomic analysis of 'Elusimicrobium minutum,' the first cultivated representative of the phylum 'Elusimicrobia' (formerly termite group 1).</title>
        <authorList>
            <person name="Herlemann D.P.R."/>
            <person name="Geissinger O."/>
            <person name="Ikeda-Ohtsubo W."/>
            <person name="Kunin V."/>
            <person name="Sun H."/>
            <person name="Lapidus A."/>
            <person name="Hugenholtz P."/>
            <person name="Brune A."/>
        </authorList>
    </citation>
    <scope>NUCLEOTIDE SEQUENCE [LARGE SCALE GENOMIC DNA]</scope>
    <source>
        <strain evidence="15 16">Pei191</strain>
    </source>
</reference>
<dbReference type="PANTHER" id="PTHR43024">
    <property type="entry name" value="UDP-N-ACETYLMURAMOYL-TRIPEPTIDE--D-ALANYL-D-ALANINE LIGASE"/>
    <property type="match status" value="1"/>
</dbReference>
<dbReference type="HOGENOM" id="CLU_031507_1_1_0"/>
<dbReference type="EC" id="6.3.2.10" evidence="10 11"/>
<evidence type="ECO:0000313" key="15">
    <source>
        <dbReference type="EMBL" id="ACC98803.1"/>
    </source>
</evidence>
<evidence type="ECO:0000256" key="3">
    <source>
        <dbReference type="ARBA" id="ARBA00022618"/>
    </source>
</evidence>
<evidence type="ECO:0000313" key="16">
    <source>
        <dbReference type="Proteomes" id="UP000001029"/>
    </source>
</evidence>
<name>B2KE57_ELUMP</name>
<dbReference type="InterPro" id="IPR013221">
    <property type="entry name" value="Mur_ligase_cen"/>
</dbReference>
<dbReference type="PANTHER" id="PTHR43024:SF1">
    <property type="entry name" value="UDP-N-ACETYLMURAMOYL-TRIPEPTIDE--D-ALANYL-D-ALANINE LIGASE"/>
    <property type="match status" value="1"/>
</dbReference>
<evidence type="ECO:0000256" key="6">
    <source>
        <dbReference type="ARBA" id="ARBA00022960"/>
    </source>
</evidence>
<comment type="similarity">
    <text evidence="10">Belongs to the MurCDEF family. MurF subfamily.</text>
</comment>
<dbReference type="GO" id="GO:0051301">
    <property type="term" value="P:cell division"/>
    <property type="evidence" value="ECO:0007669"/>
    <property type="project" value="UniProtKB-KW"/>
</dbReference>
<dbReference type="GO" id="GO:0005524">
    <property type="term" value="F:ATP binding"/>
    <property type="evidence" value="ECO:0007669"/>
    <property type="project" value="UniProtKB-UniRule"/>
</dbReference>
<dbReference type="OrthoDB" id="9801978at2"/>
<keyword evidence="4 10" id="KW-0547">Nucleotide-binding</keyword>
<evidence type="ECO:0000256" key="4">
    <source>
        <dbReference type="ARBA" id="ARBA00022741"/>
    </source>
</evidence>
<evidence type="ECO:0000256" key="11">
    <source>
        <dbReference type="RuleBase" id="RU004136"/>
    </source>
</evidence>
<dbReference type="InterPro" id="IPR035911">
    <property type="entry name" value="MurE/MurF_N"/>
</dbReference>
<dbReference type="InterPro" id="IPR000713">
    <property type="entry name" value="Mur_ligase_N"/>
</dbReference>
<dbReference type="Gene3D" id="3.90.190.20">
    <property type="entry name" value="Mur ligase, C-terminal domain"/>
    <property type="match status" value="1"/>
</dbReference>
<dbReference type="Proteomes" id="UP000001029">
    <property type="component" value="Chromosome"/>
</dbReference>
<comment type="pathway">
    <text evidence="10 11">Cell wall biogenesis; peptidoglycan biosynthesis.</text>
</comment>
<dbReference type="GO" id="GO:0047480">
    <property type="term" value="F:UDP-N-acetylmuramoyl-tripeptide-D-alanyl-D-alanine ligase activity"/>
    <property type="evidence" value="ECO:0007669"/>
    <property type="project" value="UniProtKB-UniRule"/>
</dbReference>
<feature type="domain" description="Mur ligase N-terminal catalytic" evidence="12">
    <location>
        <begin position="32"/>
        <end position="102"/>
    </location>
</feature>
<dbReference type="InterPro" id="IPR036615">
    <property type="entry name" value="Mur_ligase_C_dom_sf"/>
</dbReference>
<dbReference type="InterPro" id="IPR004101">
    <property type="entry name" value="Mur_ligase_C"/>
</dbReference>
<keyword evidence="3 10" id="KW-0132">Cell division</keyword>
<evidence type="ECO:0000259" key="12">
    <source>
        <dbReference type="Pfam" id="PF01225"/>
    </source>
</evidence>
<dbReference type="GO" id="GO:0071555">
    <property type="term" value="P:cell wall organization"/>
    <property type="evidence" value="ECO:0007669"/>
    <property type="project" value="UniProtKB-KW"/>
</dbReference>
<dbReference type="SUPFAM" id="SSF63418">
    <property type="entry name" value="MurE/MurF N-terminal domain"/>
    <property type="match status" value="1"/>
</dbReference>
<dbReference type="HAMAP" id="MF_02019">
    <property type="entry name" value="MurF"/>
    <property type="match status" value="1"/>
</dbReference>
<feature type="domain" description="Mur ligase C-terminal" evidence="13">
    <location>
        <begin position="314"/>
        <end position="438"/>
    </location>
</feature>
<comment type="function">
    <text evidence="10 11">Involved in cell wall formation. Catalyzes the final step in the synthesis of UDP-N-acetylmuramoyl-pentapeptide, the precursor of murein.</text>
</comment>
<comment type="caution">
    <text evidence="10">Lacks conserved residue(s) required for the propagation of feature annotation.</text>
</comment>
<feature type="domain" description="Mur ligase central" evidence="14">
    <location>
        <begin position="113"/>
        <end position="290"/>
    </location>
</feature>
<evidence type="ECO:0000256" key="8">
    <source>
        <dbReference type="ARBA" id="ARBA00023306"/>
    </source>
</evidence>
<keyword evidence="5 10" id="KW-0067">ATP-binding</keyword>
<dbReference type="SUPFAM" id="SSF53244">
    <property type="entry name" value="MurD-like peptide ligases, peptide-binding domain"/>
    <property type="match status" value="1"/>
</dbReference>
<dbReference type="GO" id="GO:0009252">
    <property type="term" value="P:peptidoglycan biosynthetic process"/>
    <property type="evidence" value="ECO:0007669"/>
    <property type="project" value="UniProtKB-UniRule"/>
</dbReference>
<accession>B2KE57</accession>
<evidence type="ECO:0000259" key="14">
    <source>
        <dbReference type="Pfam" id="PF08245"/>
    </source>
</evidence>
<dbReference type="InterPro" id="IPR005863">
    <property type="entry name" value="UDP-N-AcMur_synth"/>
</dbReference>
<evidence type="ECO:0000256" key="2">
    <source>
        <dbReference type="ARBA" id="ARBA00022598"/>
    </source>
</evidence>
<dbReference type="Gene3D" id="3.40.1190.10">
    <property type="entry name" value="Mur-like, catalytic domain"/>
    <property type="match status" value="1"/>
</dbReference>
<evidence type="ECO:0000259" key="13">
    <source>
        <dbReference type="Pfam" id="PF02875"/>
    </source>
</evidence>
<keyword evidence="6 10" id="KW-0133">Cell shape</keyword>
<dbReference type="Pfam" id="PF08245">
    <property type="entry name" value="Mur_ligase_M"/>
    <property type="match status" value="1"/>
</dbReference>
<evidence type="ECO:0000256" key="10">
    <source>
        <dbReference type="HAMAP-Rule" id="MF_02019"/>
    </source>
</evidence>
<comment type="subcellular location">
    <subcellularLocation>
        <location evidence="10 11">Cytoplasm</location>
    </subcellularLocation>
</comment>
<dbReference type="EMBL" id="CP001055">
    <property type="protein sequence ID" value="ACC98803.1"/>
    <property type="molecule type" value="Genomic_DNA"/>
</dbReference>
<dbReference type="Gene3D" id="3.40.1390.10">
    <property type="entry name" value="MurE/MurF, N-terminal domain"/>
    <property type="match status" value="1"/>
</dbReference>
<evidence type="ECO:0000256" key="1">
    <source>
        <dbReference type="ARBA" id="ARBA00022490"/>
    </source>
</evidence>
<dbReference type="Pfam" id="PF02875">
    <property type="entry name" value="Mur_ligase_C"/>
    <property type="match status" value="1"/>
</dbReference>
<keyword evidence="2 10" id="KW-0436">Ligase</keyword>
<keyword evidence="9 10" id="KW-0961">Cell wall biogenesis/degradation</keyword>
<protein>
    <recommendedName>
        <fullName evidence="10 11">UDP-N-acetylmuramoyl-tripeptide--D-alanyl-D-alanine ligase</fullName>
        <ecNumber evidence="10 11">6.3.2.10</ecNumber>
    </recommendedName>
    <alternativeName>
        <fullName evidence="10">D-alanyl-D-alanine-adding enzyme</fullName>
    </alternativeName>
</protein>
<keyword evidence="1 10" id="KW-0963">Cytoplasm</keyword>
<dbReference type="SUPFAM" id="SSF53623">
    <property type="entry name" value="MurD-like peptide ligases, catalytic domain"/>
    <property type="match status" value="1"/>
</dbReference>
<proteinExistence type="inferred from homology"/>
<keyword evidence="7 10" id="KW-0573">Peptidoglycan synthesis</keyword>
<comment type="catalytic activity">
    <reaction evidence="10 11">
        <text>D-alanyl-D-alanine + UDP-N-acetyl-alpha-D-muramoyl-L-alanyl-gamma-D-glutamyl-meso-2,6-diaminopimelate + ATP = UDP-N-acetyl-alpha-D-muramoyl-L-alanyl-gamma-D-glutamyl-meso-2,6-diaminopimeloyl-D-alanyl-D-alanine + ADP + phosphate + H(+)</text>
        <dbReference type="Rhea" id="RHEA:28374"/>
        <dbReference type="ChEBI" id="CHEBI:15378"/>
        <dbReference type="ChEBI" id="CHEBI:30616"/>
        <dbReference type="ChEBI" id="CHEBI:43474"/>
        <dbReference type="ChEBI" id="CHEBI:57822"/>
        <dbReference type="ChEBI" id="CHEBI:61386"/>
        <dbReference type="ChEBI" id="CHEBI:83905"/>
        <dbReference type="ChEBI" id="CHEBI:456216"/>
        <dbReference type="EC" id="6.3.2.10"/>
    </reaction>
</comment>
<gene>
    <name evidence="10" type="primary">murF</name>
    <name evidence="15" type="ordered locus">Emin_1253</name>
</gene>
<dbReference type="Pfam" id="PF01225">
    <property type="entry name" value="Mur_ligase"/>
    <property type="match status" value="1"/>
</dbReference>
<dbReference type="UniPathway" id="UPA00219"/>
<sequence length="450" mass="49366">MYLNLTLGSFAKIVDGRIIQGNPLMPFNAFITDSRKLTKGDIFWALKGEKFDGNTFLQNAVDAGASALVADKFFADKIDLKNTALVEVENTLTALQTLAAYHRRRSDLKVVAITGSNGKSTTKQMLLSICKTSGPARANMGNLNNQFGLPFSLLEIDSKDKFGVFELGASKKGDILEIGKPTLPDVAIITNVSAAHLQFFKDLKTVYETKTELIDCLNFGGILVFNSDDAMLKKLKTEYKGKAISFGFKSGADLQIKNKKNLEFVYKGEVFSFDLQFEKHNKLNAAAAAAGAIALGLYKDNIEKGLAAYEAMPMRMEERKIGNVDFILDCYNANPASMKNAITLLAKRKAGPRVAVLGDMKELGNCSAKYHAHLAKILIGKQIDYIFLSGPEMAAAAEALKTKNPAAKLKYSLEYKDWAQDLKEVLKNGGTCLIKASRSMNYEKILDCLK</sequence>
<dbReference type="STRING" id="445932.Emin_1253"/>
<keyword evidence="8 10" id="KW-0131">Cell cycle</keyword>
<dbReference type="NCBIfam" id="TIGR01143">
    <property type="entry name" value="murF"/>
    <property type="match status" value="1"/>
</dbReference>
<dbReference type="RefSeq" id="WP_012415418.1">
    <property type="nucleotide sequence ID" value="NC_010644.1"/>
</dbReference>
<dbReference type="AlphaFoldDB" id="B2KE57"/>
<evidence type="ECO:0000256" key="5">
    <source>
        <dbReference type="ARBA" id="ARBA00022840"/>
    </source>
</evidence>
<dbReference type="GO" id="GO:0008360">
    <property type="term" value="P:regulation of cell shape"/>
    <property type="evidence" value="ECO:0007669"/>
    <property type="project" value="UniProtKB-KW"/>
</dbReference>
<dbReference type="GO" id="GO:0008766">
    <property type="term" value="F:UDP-N-acetylmuramoylalanyl-D-glutamyl-2,6-diaminopimelate-D-alanyl-D-alanine ligase activity"/>
    <property type="evidence" value="ECO:0007669"/>
    <property type="project" value="RHEA"/>
</dbReference>
<evidence type="ECO:0000256" key="9">
    <source>
        <dbReference type="ARBA" id="ARBA00023316"/>
    </source>
</evidence>
<evidence type="ECO:0000256" key="7">
    <source>
        <dbReference type="ARBA" id="ARBA00022984"/>
    </source>
</evidence>
<dbReference type="GO" id="GO:0005737">
    <property type="term" value="C:cytoplasm"/>
    <property type="evidence" value="ECO:0007669"/>
    <property type="project" value="UniProtKB-SubCell"/>
</dbReference>
<dbReference type="InterPro" id="IPR036565">
    <property type="entry name" value="Mur-like_cat_sf"/>
</dbReference>
<keyword evidence="16" id="KW-1185">Reference proteome</keyword>
<dbReference type="InterPro" id="IPR051046">
    <property type="entry name" value="MurCDEF_CellWall_CoF430Synth"/>
</dbReference>